<evidence type="ECO:0000256" key="2">
    <source>
        <dbReference type="SAM" id="MobiDB-lite"/>
    </source>
</evidence>
<sequence length="200" mass="22920">MNSLTSYFKKEQQLKQLEVELNSLKEDEELKKAIEFKKKVEKMAEEYGFSNESVLQVLVPEKFAEEAVAEEPKKTRKPRKLKTYKNPHTGEVVETKGMNHRVLKAWKKEHGDETVESWLVDDNEPKQQPLKEEPKVEKEEQSKEEPKDAPKEEKVDPVEATPAEASKAPAKPAKRELPVKPLGKGSKPKFQFATPAKTTR</sequence>
<feature type="compositionally biased region" description="Basic and acidic residues" evidence="2">
    <location>
        <begin position="123"/>
        <end position="157"/>
    </location>
</feature>
<feature type="compositionally biased region" description="Basic residues" evidence="2">
    <location>
        <begin position="74"/>
        <end position="85"/>
    </location>
</feature>
<dbReference type="CDD" id="cd16170">
    <property type="entry name" value="MvaT_DBD"/>
    <property type="match status" value="1"/>
</dbReference>
<dbReference type="EMBL" id="JAKVTW010000016">
    <property type="protein sequence ID" value="MCH4813148.1"/>
    <property type="molecule type" value="Genomic_DNA"/>
</dbReference>
<feature type="region of interest" description="Disordered" evidence="2">
    <location>
        <begin position="68"/>
        <end position="200"/>
    </location>
</feature>
<feature type="coiled-coil region" evidence="1">
    <location>
        <begin position="7"/>
        <end position="34"/>
    </location>
</feature>
<proteinExistence type="predicted"/>
<evidence type="ECO:0000313" key="4">
    <source>
        <dbReference type="EMBL" id="MCH4813148.1"/>
    </source>
</evidence>
<comment type="caution">
    <text evidence="4">The sequence shown here is derived from an EMBL/GenBank/DDBJ whole genome shotgun (WGS) entry which is preliminary data.</text>
</comment>
<evidence type="ECO:0000313" key="5">
    <source>
        <dbReference type="Proteomes" id="UP001320609"/>
    </source>
</evidence>
<protein>
    <submittedName>
        <fullName evidence="4">DNA binding protein</fullName>
    </submittedName>
</protein>
<dbReference type="Proteomes" id="UP001320609">
    <property type="component" value="Unassembled WGS sequence"/>
</dbReference>
<dbReference type="Pfam" id="PF22055">
    <property type="entry name" value="MvaT_DBD"/>
    <property type="match status" value="1"/>
</dbReference>
<feature type="compositionally biased region" description="Low complexity" evidence="2">
    <location>
        <begin position="159"/>
        <end position="171"/>
    </location>
</feature>
<organism evidence="4 5">
    <name type="scientific">Vreelandella neptunia</name>
    <dbReference type="NCBI Taxonomy" id="115551"/>
    <lineage>
        <taxon>Bacteria</taxon>
        <taxon>Pseudomonadati</taxon>
        <taxon>Pseudomonadota</taxon>
        <taxon>Gammaproteobacteria</taxon>
        <taxon>Oceanospirillales</taxon>
        <taxon>Halomonadaceae</taxon>
        <taxon>Vreelandella</taxon>
    </lineage>
</organism>
<dbReference type="RefSeq" id="WP_240719432.1">
    <property type="nucleotide sequence ID" value="NZ_JAKVTW010000016.1"/>
</dbReference>
<keyword evidence="5" id="KW-1185">Reference proteome</keyword>
<dbReference type="NCBIfam" id="NF041859">
    <property type="entry name" value="silencer_MvaTU"/>
    <property type="match status" value="1"/>
</dbReference>
<evidence type="ECO:0000256" key="1">
    <source>
        <dbReference type="SAM" id="Coils"/>
    </source>
</evidence>
<reference evidence="4 5" key="1">
    <citation type="submission" date="2022-03" db="EMBL/GenBank/DDBJ databases">
        <title>Genomic signatures underlying metal tolerance in selected Arctic bacterial isolates.</title>
        <authorList>
            <person name="Thomas F.A."/>
            <person name="Venkatachalam S."/>
            <person name="Krishnan K.P."/>
        </authorList>
    </citation>
    <scope>NUCLEOTIDE SEQUENCE [LARGE SCALE GENOMIC DNA]</scope>
    <source>
        <strain evidence="4 5">HM116</strain>
    </source>
</reference>
<gene>
    <name evidence="4" type="ORF">MLE19_17575</name>
</gene>
<feature type="domain" description="MvaT DNA-binding" evidence="3">
    <location>
        <begin position="82"/>
        <end position="118"/>
    </location>
</feature>
<name>A0ABS9SAJ9_9GAMM</name>
<dbReference type="InterPro" id="IPR035616">
    <property type="entry name" value="MvaT_DBD"/>
</dbReference>
<evidence type="ECO:0000259" key="3">
    <source>
        <dbReference type="Pfam" id="PF22055"/>
    </source>
</evidence>
<keyword evidence="1" id="KW-0175">Coiled coil</keyword>
<accession>A0ABS9SAJ9</accession>